<keyword evidence="2" id="KW-1185">Reference proteome</keyword>
<accession>A0ABQ2XLL9</accession>
<dbReference type="RefSeq" id="WP_189347134.1">
    <property type="nucleotide sequence ID" value="NZ_BMYT01000006.1"/>
</dbReference>
<reference evidence="2" key="1">
    <citation type="journal article" date="2019" name="Int. J. Syst. Evol. Microbiol.">
        <title>The Global Catalogue of Microorganisms (GCM) 10K type strain sequencing project: providing services to taxonomists for standard genome sequencing and annotation.</title>
        <authorList>
            <consortium name="The Broad Institute Genomics Platform"/>
            <consortium name="The Broad Institute Genome Sequencing Center for Infectious Disease"/>
            <person name="Wu L."/>
            <person name="Ma J."/>
        </authorList>
    </citation>
    <scope>NUCLEOTIDE SEQUENCE [LARGE SCALE GENOMIC DNA]</scope>
    <source>
        <strain evidence="2">KCTC 23916</strain>
    </source>
</reference>
<evidence type="ECO:0000313" key="2">
    <source>
        <dbReference type="Proteomes" id="UP000620127"/>
    </source>
</evidence>
<protein>
    <submittedName>
        <fullName evidence="1">Uncharacterized protein</fullName>
    </submittedName>
</protein>
<organism evidence="1 2">
    <name type="scientific">Undibacterium macrobrachii</name>
    <dbReference type="NCBI Taxonomy" id="1119058"/>
    <lineage>
        <taxon>Bacteria</taxon>
        <taxon>Pseudomonadati</taxon>
        <taxon>Pseudomonadota</taxon>
        <taxon>Betaproteobacteria</taxon>
        <taxon>Burkholderiales</taxon>
        <taxon>Oxalobacteraceae</taxon>
        <taxon>Undibacterium</taxon>
    </lineage>
</organism>
<gene>
    <name evidence="1" type="ORF">GCM10011282_31570</name>
</gene>
<proteinExistence type="predicted"/>
<sequence>MNMNVGFPKVGEIIQFAYDAAGVLPRKHALEKDFDETAKKTLQKALSRLAKEEGDLGESIQQLIKKLGYLVGGYLTNPRVAIPVGDVLMDLLEMYQMALRGNGTYLDKKGTIKWFIVDCLVGQLSLSVKRKILRFNIEAENYKTPEGCWFLPSVEENRLVFPLEKAMSWIYAECRLSQREFHCPDKTDSMTFAQQQNLESAKYWIKESVVPSVPVLFWNFRRSLESINKTSNLNIKRTINSHQIDNFLVILFIARISTFVSKKILENFGQPFLLDVCEQFVLQYGFVSSDFSGFETDLRNRLKTIPFRKSYANKVWEEQTLNFCDFYDHVQSEFEGTLKMMGEEGRIEIFQNPFEVNKFCGQFGKFFPLSFAMRVQRPELHDLPVNFPEILSEGLDLKNRPNTSVEEIESFENALSNSGIEPLLPWILPWIKGTFHYRRQEYDLAFPFLTDAFDSAKYCAGGQQYKLVNQFVELAAKNDKKSDFERGISWARYVGVEIRHLRSNEMTEVNLNSVFEIMKKAVYATL</sequence>
<dbReference type="EMBL" id="BMYT01000006">
    <property type="protein sequence ID" value="GGX23158.1"/>
    <property type="molecule type" value="Genomic_DNA"/>
</dbReference>
<name>A0ABQ2XLL9_9BURK</name>
<evidence type="ECO:0000313" key="1">
    <source>
        <dbReference type="EMBL" id="GGX23158.1"/>
    </source>
</evidence>
<comment type="caution">
    <text evidence="1">The sequence shown here is derived from an EMBL/GenBank/DDBJ whole genome shotgun (WGS) entry which is preliminary data.</text>
</comment>
<dbReference type="Proteomes" id="UP000620127">
    <property type="component" value="Unassembled WGS sequence"/>
</dbReference>